<evidence type="ECO:0000256" key="5">
    <source>
        <dbReference type="ARBA" id="ARBA00022729"/>
    </source>
</evidence>
<evidence type="ECO:0000256" key="11">
    <source>
        <dbReference type="SAM" id="MobiDB-lite"/>
    </source>
</evidence>
<comment type="caution">
    <text evidence="13">The sequence shown here is derived from an EMBL/GenBank/DDBJ whole genome shotgun (WGS) entry which is preliminary data.</text>
</comment>
<dbReference type="InterPro" id="IPR033764">
    <property type="entry name" value="Sdr_B"/>
</dbReference>
<dbReference type="RefSeq" id="WP_239367087.1">
    <property type="nucleotide sequence ID" value="NZ_JAKREW010000016.1"/>
</dbReference>
<dbReference type="EMBL" id="JAKREW010000016">
    <property type="protein sequence ID" value="MCG7506671.1"/>
    <property type="molecule type" value="Genomic_DNA"/>
</dbReference>
<dbReference type="SUPFAM" id="SSF49313">
    <property type="entry name" value="Cadherin-like"/>
    <property type="match status" value="10"/>
</dbReference>
<dbReference type="NCBIfam" id="TIGR01965">
    <property type="entry name" value="VCBS_repeat"/>
    <property type="match status" value="8"/>
</dbReference>
<sequence length="7656" mass="764247">MNERPRHKSSGAAVDPANLRKSWNRLATALMELEQRIAFDAAGAVTVEKAQQTDVDPAPVKELQDSGAAADHASLVEALKQPADVSGETQAQDDQPQDEQPQADHPAQVVFVDSSVPDYDTLLQNIEGDYEVVVLDAGQDGVEQMADVLKDMKDVEAVHIISHGSQGSLSLGSATVTADSMMGEYADEFRGLRSSLSADADILIYGCDFAEGESGALAADMMGRLTGADIAASVDRTGVAALGGDWDLEYRFGDVTTDLAVDRDAQDSFADLLTAPASTGDGALLISVGKTIYSVDVLTGKATAITTVPATVGGIAVGDPINSLAVDQVNGLIYYTDSAGAATNRALFAYDFINNTHIVIDSDLTNNGAGASITVGTTGVGSGAAAFYNGALYLGVENITGSNDQIFKITFTNNGRTVSTASTFGAQITATNDWGDFAVDAANNALLSISGTTVTRYSLTDGSIPGSYTISVSGAQGGGDLNGNTYLVGNVIQRINPLTGASVGSAVTVTTNGTTALTGASDATTWTPATGSVGDKIFDDNNSNGTFDAGDVGLGNVTVQLIDDIDGDGVIDAGERVLATDTTDANGNYLFTNVLPGQYIVRVTDTNGVVNSAPSTTGGLTRTASLALIGASSLTADFGFAVSAPIVDLNSGLTTSDIITNGGFSGTTGWAVSGTGGTTANGFAWSADNSSGTLTQSGVTGWNVGQAPSGSAQLVFDFGWNNGNPDTNSVATLEISVGGVIYARITSGASGSNTATITYLNGASGSPATVAATTFGSWATVPVTINLPTTVSASGALQFSYNSGGNILLPGRDDFFIDNVRALTLVDATAGVDFATSYSENGAAVSISDTDNTVRDLDSANMRSATIVLTNAFAGDVLNVGSLPSGITAVTDTSVAGQITIRLTGVASKADYATAIRAITFSNTGDNPSPTNRIINVIVNDGSQDSAVATTTITVVAVNDAPVNSLPASGWTTNEDTGVALNGLSIADPDVGSGTVTVTLSVGSGTLAATSAGGVAVTGSGTGTITLTGTLANINAYLATSSAPVYTPVANANGPVTLTMVTNDGGGSGTGGALTDTDVRTITITPINDAPTIDLNGDPAVSVPVSNGGAFSQPSVDAGAERTSTLTFTVAGNQLADQTRAVVAMTTVDDAFRIIINGRAITSSIIGVDSANAAATRLTFADGTSVVSGWVANSNGLPRVEVRITESGIEFWGTRTSTSTVLEQLFYPTTTGGLLALPDFIAGTNTIVIANPDGSGPESISGVVSVTTQDVDFSSTYTEGGAGVAIADIDRVIGDVDDTNMESASIVITNGKAGDLLSVTGGLPAGITASWNAATFTLTLTGSASKAAYETAIGQIRYSSTSDNPTLGGTATSRTINVTVNDGDINSNTAVATITITAVNDAPVNTLPAGGWTTNEDTSVTLTGLAVTDLDANGGTITVTLSVGSGTLNALAGGGVGVAGSGTATLTLTGTLAAINAYLGSASAPVYVPVADANGPITLTMTTNDGGNTGTGGALTDVDTATITIVPVNDAPVLDLDASGAGTGFSTTYTENGAGVAIADTDSLITDIDSANMTSATVIITNGQAGDVLSIAGTLPAGITASWNPATFTLTLTGAATKAAYETALEQVRYASTSENPSTTPRTINVTVNDGTANSNTAVATVNVIAVNDAPVNTVPGPASVAEDVLTAISGISVADVDNGTVTVTLSVANGILSPSVIAGTVTGNNTATITISGTVAQVNGVLASLRYQGNADFNGSDTLTVSTSDGALNDVDTVAITVTPVADIVADNVTTNEDTPISFNTITGTNGASADNFENAGRAISAVTQPPAGQGSVAFNPDGTITYTPATNFSGTTSFTYTVTSGGVTETATVTVTVNAVNDAPANTLPASGWATNEDTAVVLTGLSVADPDAAAGTITVRLDVASGALAASAGGGVAISGSGSGSLTLTGTLADINAYLASASAPVFTPAANANGPVALTMTTNDGGNTGSGGALTDVDTRTITVAAVNDAPVNTMPASYATNEDTALGLTGLQIADVDAASGTMTVVLTVSSGSLTATAGGSVTVAGSGTSSITLTGTLANINAFLAGASRPSFVPAADFNGPVSLTMTTSDGGNTGAGGVLSATDTRTITVNPVNDAPVLDLDASGAGTGYSTSYTENGAGVAIVDADSLITDIDSANMASATIVIANGQPGDVLSVSGALPTGITAAWNPATFTLTLTGSASKAAYETALEQVRYSSTSDDPSTVNRTINVVVNDGSTDSNVAVATVSVTAVNDAPVNTLPAAGWTVDEDTLLPLAGLSVSDPDAGAAPMTLTLSVGSGTLAAGNAGGVIVTGSGSGSITLTGTLASINAYLASASRPVYSPVADFNGSVTLTMTTSDGSLSDTDTRTITVAPITDIANDAVTTNEDTAVTINVNANDSFENSGHTITAINGTSIVTNGAVAVANGTVRLNADGTLTFTPAADYNGAASFNYTVASGGVTETAAVNVTITAVNDAPVNTVPGAQTIAEDTPLAVGGVSVNDVDGGTLTTTLTVTNGTLSVAASGATIGGNGTATVTISGTAAQINAALAGLVYNATADYYGPAQLTVQTSDGALSDTDFVAITVTPVADIVADSVTTNEDTPISFNVLTGTNGASADNFENGGRVVSAVTQPPAGQGTVTFNADGTITYTPAADFNGTTSFTYTVTSGGVTETTTVTVTVNPINDAPVNTVPGAQSTAEDTTLVFASATGNAITVSDVDGNVMTVTVTVTNGTFSLSGTTGLTFSAGDGTADQTMTFSGTAAAINAALAGAGYAPTADYNGPALLTIQTSDGALSDTDTIAISISPVADITNDTASTAEDTPVTISVLANDSFENPGRTISAVNGIAVTPGGPAVAMANGTVALNAAGQLIFTPTTDFNGNASFTYTVSSGGVTETATVNVAVASVNTPPINTLPSAFNTLEDTSVALAGLQVADADAGSGSISVTLSVDAGTLSAATAAGVTINGSGTATITLFGTLADINAYLAGATRPTFTPAANATANVTLTMTTSDNGNTGGPALVDIDTATITITPVNDAPSGADRAATIAEDTTYTFTASDFGFSDPNDSPANALAAIVITSIPANGVLSLGGTPVVAGQVITAANIANLTWTPAADASGTALASFTFHVRDNGGTANGGQDTDPTPNTFTFNVTAVNDAPINTLPSSFGVNEDTALVLTGLRVSDVDAGAGPITITLGVSSGTLSALSGAGVNVTGSGSGTIVLTGTITDLNAYLASASRPTFNPSANFNGPLTLTMTTSDGGNTGSGGVLADTDTAIITVAPINDAPVGSNTAFVTNEDTPFNGTLPIATDVDGDPLTYGAGATAPAHGTVVINANGTYTYAPAANFSGSDTFTYTVTDGTATVEYTVTVTVNPINDAPVAVGDTAQTNANTPANVNVLANDTDVDGDVLTVSQVNGSSANIGTAVGGSNGGTFTIGADGVAIFNPAGAFADLAAGQTRTTSVTYQASDGHGGFSTATLTITVIGTDDAPVSTPIANQTSNDAQTVSFNVSGNFSDPDAGDTLTFTATGLPAGLTIDAATGVISGTIDRSASVTGPYSVTVVAIDSSGLQASRTFTWTVLNPAPVARNDAVATTENSTVSGSVFADNGSGADSDPDGDPITVAAVNGSAAGVGTAIAGSSGGTFTTNADGTYSFLPGTGFDDLAAGQTRTTSVSYTISDGQGGTSTATVVVTVTGQNDAPVAVNDTFVTSEDTPVTFDVRTNDSDVDGGTITVTQIEDQNIAPGGTVAVTGGTVTLNADGTLTFTPAPDFNGSPSFTYTISDGQGGTGTGTVNGTVNPVQDSPVAANDTFVTNEDTAVTVDVLANDSDPDRDPLSVTQINGTDIVPGSSVAVTGGTVTLNADGTLTFTPAANFNGSPSFTYTISDGHGGTASATVNGTVNPIQDPPVAANDAFTTNEDTAVTFDVRGNDGDPDGDPLSVTQINGTNIAPGNSIAVTGGTVTLNANGTLTFTPTANFNGSPSFTYTVSDGQGGVATATVNGTVVAVNDAPVANDDTFTTDEDTATVFDVRTNDSDVEADALSVTQINGQNIAAGSSVAVAGGTVSLGVDGRLTFTPAADFHGSPSFTYTISDGHGGTATATVTGTVNPVNDAPVAVADSFTTNEDTPVVINVRSNDSDVDGDTITITQINGTAIAVGASVSVTGGSVMLNADGTLTFAPDANFNGNPSFTYTISDGNGGSATATVSGTVAAVNDAPVSSDTTVTTPEDGTLNGTLPPASDVDGDTVTYAAGSTTPAHGTVTINANGTYSYVPAPNFNGSDSFSFIVSDGNGGTNEYTVTVNVTPQNDAPVGTPIPDRSSQDGAAVNVSIAGFFSDIDGDTLSFSQTGLPAGLSIGANGVISGTIDRQASQGGPGANGIYTVTITASDGHGGTASQTFTFTVGNPPPVAVNDTAVTNEDTPVTINVLDGSASGGAADSDPDGDPLTVISASAANGAVTIGANGQITYVPNSNFNGTDIITYTISDGNGGTATATVTVTVNPVNDAPSGTPIADRTRNDGDTDSINASAFFADVDGDTLAYSVTGLPAGLTIDAATGVISGTIAHDASGPTGERVYTVTVSASDGHGGTMPITFRYTVLNLPPVAENDTATTTEDTPVDIPILANDSDPDGDDAEVIRVNNIVLTVGGPGVATSNGLVQLVLDGSGQQVLRFTPNADYNGQEAFTYTIDDGNGGVDTATVTITVVAENDDPVVTNPIPDRVRADGQSFTYDTSDFFNDPDGDGLNYVITGLPAGLTYDPLTGIISGMIDHNASQGGSGGVYTVTITAYDRPGGTGLSVAQSFDLTVTNPRPVAINDTVTVNEDAVAVFNVLTGAGTTSGASGADTDPDGDILTVTAASAGNGTVIIGANGQLTYTPKANFNGTDTIIYTISDGQGGTSTATVTVTVNAVNDAPISQDIANRIDNDSQIIAPQSFAPYFEDIDGDTLTYTVTGLPPGLTFNAATGEVSGTIDSGASTGGPAGNGVYTVTIVASDGSLTATETFTWFIDNLPPTAFDDTLTVNEDAGATGGNVLTNDIDPDGDGFAVSAVEGQTVVPGSPVTVTGSSGGTFTINADGSYTFVAGPVFSDLQAGETRTTTIVYTIRDDDGGLDTATLTVLVTGVNDSPTVDAIPSYTRADGQSMTSNPLNISTFFHDVESDALTFSATGLPSGLTMDAAGNITGVIANNASVNAPYTVTVTANDGNGGSVIQTFTFNVTNPAPTAANDTASTAEDTPIESINVLGNDTDPDGDILFVDPAFPPQAGHGTVSINADGTLRYVPNPDYNGTDTIVYRISDGQGGFSTGVVTVNVGAENDPPSVTPIPDILRNDSDTFSLDVTGNFSDPEGDPLTYTITGLPPGLTYDPATGVVSGKIAPDASGPTGRQTYIVTVTASDGFPGGSAATQFAFVVENLAPEANNDTATTAEDTPVNIPVLANDRDPDGDDGVVISVNGVDLILNGPSVQTTNGSVQLVMDGSAMVLRFTPNPNYNGTESFTYTIDDGNSGVDTATVTITVTPVNDAPVASTIPDLSRPDSSTVNLNISGYFSDVDGDDLDYAITGLPPGLTFDPETGLITGTLTANASQNSPYTVTVVANDREGGSGLSATTTFIFTVTNPAPGANNDTVVTNEDTAVTFNPITGVGTTSGAAGADVDPDGDPLTVTQIGGQPIAVNGTVSVTNGTARLNADGTLTFTPSANFNGTAIINYRVSDGNGGFDDASISVTVNAVNDVPSIDLNASTAGTGHDATYAEGDSPVTIAHGDAIALDAEDQIVRLDIALAGFVDGSAERIHLNGSVDLIYGTARNGTISFGGTTFAFTYDGAGSLHFENAAGATVPMTGSAVSALVRALQYDNTSDNPTTGARTLTFTVTDAEGAISPTAVATISVAPVNDNPIAVDDTSTTGENTPLTGAVPGVLGNDSDPEGDALMVTAVNGGAVGTTVAGSNGGSFIINADGSYSFDPLTAFDDLQVNETRSTTVTYTVSDGHGGTATATLTVVVSGANDAPVGAGDSISTAEDTPFTGTLPVATDVDGDTLTYAAEVQPAHGTVSISTNGTYIYTPAPDYHGPDSFTYTVSDGTTSVTYTVSIDVLPGQDAPVGRDIPNAVYSDAQTVSFNVSGYFSDVDGDTLTFSQTGLPDGLVFDPVTGLISGQVASNASQVGGGIYTVTITARDTAGNTASETFTITVTNPAPIARDDSVATAENTPLSGSVFANNGNGADSDPDGDTIAVSAVNGQAANVGGAVIGSTGGSFTVNANGTFTFDPGADFDTLKPGENRTTSIVYTISDGQGGTSTATFTVTVHGQNDAPVGSNTSISTLEDTPFNGTLPVATDVDGDPLSYGVGSQPTNGTVTINPNGTYTYTPNGNYNGPDSFTYTVTDGTSVVTYTVSVAVGPVNDAPVAQDNTHTTAEDIPVSGAISFTDIDTPTAQISVVLETAPASGTVVVNANGTYIYTPNANFHGIDSFVVRVADPDGGFDLATVTITVTPANDAPVAVDDTGATTENASTSGNVILDPPGRDSDIDGDTLIVVGVGAPTGGVGSPISGSNGGRFVIQPDGSFQFEPGADFDNLAAGQTRTTSVTYTVSDGQGGTASATLTITVTGTNDAPNATTLPPQSSADGAAVSISPGSAFSDIDIGDVLTFDVTGLPQGLIFDPATGTITGTIDRDASGPTGTRDYSVTVTATDLNGATVTRSFVWTITNPGPDAVNDNVNVTEDGTLTGSVLADNGNGPDSDPDSDPLSVSLVTGPASGTLILNPDGTFTYNPGANFNGVDSFVYRVSDGNGGFDTATVTITVTPVNDSPVAGNDSFAIDEDGSVDIAVLGNDSDIDGDPLTITEINGQSIVVGGVVAVTGGTVTLNADGTLHFTADPDFNGAPSFTYTVSDGTASVQTTVRGTVGAVNDAPVNTLPPTFNGTEDQPLTLTGLSVSDADAGGGTIQVTLAVDAGTLTANSGGGVIVSGSGSGSIILSGTLADINAYLASGLAPVYQPVANSNAPVTLTMVTDDQGNSGSGGALSDTDTAMILLQPVNDAPVALGNSHVTPEDTPVAGRIVASDVDGDALTFALVGQPGNGTVVLNADGTYVYTPNADFSGSEIFEIVIDDGHGGATTVAVTVTVTPVNDSPVGRDTTITAKEDLPVSGTLPAATDPEGDPLTYGLGSPPAHGTVVVNADGTYTYTPNPDYNGSDSFTYTVSDGTNTVTYTVSVNVTPVDDRPVGSDDNVATDEDTPISGRLPVAVDPDGDPLTYGLGSQAGHGTVTVNADGTYTYTPSLNYNGADSFTYTVNDGTSTVTYTVFINVRPVNDAPVGSNADIEVQEGTSVVGKLPVATDAEGDPLTYGVGSQPGHGTVTVNADGTYAYTPAPGYSGPDSFTYSVSDGTNMVVYTVAINVRASGGLPTLEIDPPMVFPEEREQISERPQMVVQGEVLQSIGDLGGISDRITADGPIDSVVNAFGTLNGISGLPAEGAVLHVVRQIGEWSDSTKRIDDLIVKPLRGGSSIDVSSAGGEHTWFKVDAILDQGLIYVLISAREGGAAVEFRVTQADGRALPEWLSVTSRGVTIGQVPAGSPFIDLRVQAVVEGGVVEDTFRVDLLTGTILDHAADRRADLDSGFFSTRLDQELDGGIEEANLLVKALQGWSGLDAT</sequence>
<dbReference type="InterPro" id="IPR006644">
    <property type="entry name" value="Cadg"/>
</dbReference>
<keyword evidence="8" id="KW-0130">Cell adhesion</keyword>
<dbReference type="PROSITE" id="PS50268">
    <property type="entry name" value="CADHERIN_2"/>
    <property type="match status" value="1"/>
</dbReference>
<keyword evidence="6" id="KW-0677">Repeat</keyword>
<dbReference type="InterPro" id="IPR040853">
    <property type="entry name" value="RapA2_cadherin-like"/>
</dbReference>
<feature type="region of interest" description="Disordered" evidence="11">
    <location>
        <begin position="1"/>
        <end position="20"/>
    </location>
</feature>
<dbReference type="PANTHER" id="PTHR24025">
    <property type="entry name" value="DESMOGLEIN FAMILY MEMBER"/>
    <property type="match status" value="1"/>
</dbReference>
<keyword evidence="3" id="KW-0964">Secreted</keyword>
<dbReference type="InterPro" id="IPR050971">
    <property type="entry name" value="Cadherin-domain_protein"/>
</dbReference>
<dbReference type="InterPro" id="IPR002126">
    <property type="entry name" value="Cadherin-like_dom"/>
</dbReference>
<dbReference type="Pfam" id="PF17803">
    <property type="entry name" value="Cadherin_4"/>
    <property type="match status" value="5"/>
</dbReference>
<feature type="region of interest" description="Disordered" evidence="11">
    <location>
        <begin position="7224"/>
        <end position="7243"/>
    </location>
</feature>
<dbReference type="NCBIfam" id="NF012211">
    <property type="entry name" value="tand_rpt_95"/>
    <property type="match status" value="31"/>
</dbReference>
<dbReference type="Gene3D" id="2.60.40.2810">
    <property type="match status" value="7"/>
</dbReference>
<evidence type="ECO:0000313" key="13">
    <source>
        <dbReference type="EMBL" id="MCG7506671.1"/>
    </source>
</evidence>
<feature type="domain" description="Cadherin" evidence="12">
    <location>
        <begin position="6207"/>
        <end position="6324"/>
    </location>
</feature>
<reference evidence="13 14" key="1">
    <citation type="submission" date="2022-02" db="EMBL/GenBank/DDBJ databases">
        <title>Draft genome sequence of Mezorhizobium retamae strain IRAMC:0171 isolated from Retama raetam nodules.</title>
        <authorList>
            <person name="Bengaied R."/>
            <person name="Sbissi I."/>
            <person name="Huber K."/>
            <person name="Ghodbane F."/>
            <person name="Nouioui I."/>
            <person name="Tarhouni M."/>
            <person name="Gtari M."/>
        </authorList>
    </citation>
    <scope>NUCLEOTIDE SEQUENCE [LARGE SCALE GENOMIC DNA]</scope>
    <source>
        <strain evidence="13 14">IRAMC:0171</strain>
    </source>
</reference>
<keyword evidence="5" id="KW-0732">Signal</keyword>
<dbReference type="InterPro" id="IPR015919">
    <property type="entry name" value="Cadherin-like_sf"/>
</dbReference>
<evidence type="ECO:0000256" key="2">
    <source>
        <dbReference type="ARBA" id="ARBA00004613"/>
    </source>
</evidence>
<protein>
    <submittedName>
        <fullName evidence="13">Ig-like domain-containing protein</fullName>
    </submittedName>
</protein>
<evidence type="ECO:0000256" key="7">
    <source>
        <dbReference type="ARBA" id="ARBA00022837"/>
    </source>
</evidence>
<evidence type="ECO:0000256" key="10">
    <source>
        <dbReference type="ARBA" id="ARBA00023136"/>
    </source>
</evidence>
<organism evidence="13 14">
    <name type="scientific">Mesorhizobium retamae</name>
    <dbReference type="NCBI Taxonomy" id="2912854"/>
    <lineage>
        <taxon>Bacteria</taxon>
        <taxon>Pseudomonadati</taxon>
        <taxon>Pseudomonadota</taxon>
        <taxon>Alphaproteobacteria</taxon>
        <taxon>Hyphomicrobiales</taxon>
        <taxon>Phyllobacteriaceae</taxon>
        <taxon>Mesorhizobium</taxon>
    </lineage>
</organism>
<dbReference type="Pfam" id="PF17963">
    <property type="entry name" value="Big_9"/>
    <property type="match status" value="30"/>
</dbReference>
<feature type="region of interest" description="Disordered" evidence="11">
    <location>
        <begin position="49"/>
        <end position="69"/>
    </location>
</feature>
<evidence type="ECO:0000313" key="14">
    <source>
        <dbReference type="Proteomes" id="UP001201701"/>
    </source>
</evidence>
<feature type="region of interest" description="Disordered" evidence="11">
    <location>
        <begin position="4238"/>
        <end position="4260"/>
    </location>
</feature>
<dbReference type="SUPFAM" id="SSF117074">
    <property type="entry name" value="Hypothetical protein PA1324"/>
    <property type="match status" value="1"/>
</dbReference>
<comment type="subcellular location">
    <subcellularLocation>
        <location evidence="1">Membrane</location>
    </subcellularLocation>
    <subcellularLocation>
        <location evidence="2">Secreted</location>
    </subcellularLocation>
</comment>
<keyword evidence="10" id="KW-0472">Membrane</keyword>
<evidence type="ECO:0000256" key="4">
    <source>
        <dbReference type="ARBA" id="ARBA00022692"/>
    </source>
</evidence>
<accession>A0ABS9QGX0</accession>
<dbReference type="InterPro" id="IPR013783">
    <property type="entry name" value="Ig-like_fold"/>
</dbReference>
<dbReference type="Pfam" id="PF05345">
    <property type="entry name" value="He_PIG"/>
    <property type="match status" value="9"/>
</dbReference>
<evidence type="ECO:0000259" key="12">
    <source>
        <dbReference type="PROSITE" id="PS50268"/>
    </source>
</evidence>
<evidence type="ECO:0000256" key="9">
    <source>
        <dbReference type="ARBA" id="ARBA00022989"/>
    </source>
</evidence>
<gene>
    <name evidence="13" type="ORF">L4923_16715</name>
</gene>
<feature type="compositionally biased region" description="Low complexity" evidence="11">
    <location>
        <begin position="90"/>
        <end position="104"/>
    </location>
</feature>
<evidence type="ECO:0000256" key="3">
    <source>
        <dbReference type="ARBA" id="ARBA00022525"/>
    </source>
</evidence>
<dbReference type="InterPro" id="IPR010221">
    <property type="entry name" value="VCBS_dom"/>
</dbReference>
<dbReference type="SMART" id="SM00736">
    <property type="entry name" value="CADG"/>
    <property type="match status" value="11"/>
</dbReference>
<dbReference type="InterPro" id="IPR025592">
    <property type="entry name" value="DUF4347"/>
</dbReference>
<dbReference type="Proteomes" id="UP001201701">
    <property type="component" value="Unassembled WGS sequence"/>
</dbReference>
<proteinExistence type="predicted"/>
<dbReference type="Pfam" id="PF14252">
    <property type="entry name" value="DUF4347"/>
    <property type="match status" value="1"/>
</dbReference>
<keyword evidence="7" id="KW-0106">Calcium</keyword>
<keyword evidence="4" id="KW-0812">Transmembrane</keyword>
<keyword evidence="9" id="KW-1133">Transmembrane helix</keyword>
<name>A0ABS9QGX0_9HYPH</name>
<evidence type="ECO:0000256" key="1">
    <source>
        <dbReference type="ARBA" id="ARBA00004370"/>
    </source>
</evidence>
<feature type="compositionally biased region" description="Polar residues" evidence="11">
    <location>
        <begin position="4238"/>
        <end position="4253"/>
    </location>
</feature>
<dbReference type="Gene3D" id="2.60.40.3440">
    <property type="match status" value="17"/>
</dbReference>
<dbReference type="Pfam" id="PF17210">
    <property type="entry name" value="SdrD_B"/>
    <property type="match status" value="1"/>
</dbReference>
<evidence type="ECO:0000256" key="8">
    <source>
        <dbReference type="ARBA" id="ARBA00022889"/>
    </source>
</evidence>
<dbReference type="Gene3D" id="2.60.40.10">
    <property type="entry name" value="Immunoglobulins"/>
    <property type="match status" value="12"/>
</dbReference>
<feature type="region of interest" description="Disordered" evidence="11">
    <location>
        <begin position="83"/>
        <end position="104"/>
    </location>
</feature>
<keyword evidence="14" id="KW-1185">Reference proteome</keyword>
<dbReference type="PANTHER" id="PTHR24025:SF23">
    <property type="entry name" value="NEURAL-CADHERIN"/>
    <property type="match status" value="1"/>
</dbReference>
<evidence type="ECO:0000256" key="6">
    <source>
        <dbReference type="ARBA" id="ARBA00022737"/>
    </source>
</evidence>